<organism evidence="2 3">
    <name type="scientific">Botrimarina hoheduenensis</name>
    <dbReference type="NCBI Taxonomy" id="2528000"/>
    <lineage>
        <taxon>Bacteria</taxon>
        <taxon>Pseudomonadati</taxon>
        <taxon>Planctomycetota</taxon>
        <taxon>Planctomycetia</taxon>
        <taxon>Pirellulales</taxon>
        <taxon>Lacipirellulaceae</taxon>
        <taxon>Botrimarina</taxon>
    </lineage>
</organism>
<reference evidence="2 3" key="1">
    <citation type="submission" date="2019-02" db="EMBL/GenBank/DDBJ databases">
        <title>Deep-cultivation of Planctomycetes and their phenomic and genomic characterization uncovers novel biology.</title>
        <authorList>
            <person name="Wiegand S."/>
            <person name="Jogler M."/>
            <person name="Boedeker C."/>
            <person name="Pinto D."/>
            <person name="Vollmers J."/>
            <person name="Rivas-Marin E."/>
            <person name="Kohn T."/>
            <person name="Peeters S.H."/>
            <person name="Heuer A."/>
            <person name="Rast P."/>
            <person name="Oberbeckmann S."/>
            <person name="Bunk B."/>
            <person name="Jeske O."/>
            <person name="Meyerdierks A."/>
            <person name="Storesund J.E."/>
            <person name="Kallscheuer N."/>
            <person name="Luecker S."/>
            <person name="Lage O.M."/>
            <person name="Pohl T."/>
            <person name="Merkel B.J."/>
            <person name="Hornburger P."/>
            <person name="Mueller R.-W."/>
            <person name="Bruemmer F."/>
            <person name="Labrenz M."/>
            <person name="Spormann A.M."/>
            <person name="Op Den Camp H."/>
            <person name="Overmann J."/>
            <person name="Amann R."/>
            <person name="Jetten M.S.M."/>
            <person name="Mascher T."/>
            <person name="Medema M.H."/>
            <person name="Devos D.P."/>
            <person name="Kaster A.-K."/>
            <person name="Ovreas L."/>
            <person name="Rohde M."/>
            <person name="Galperin M.Y."/>
            <person name="Jogler C."/>
        </authorList>
    </citation>
    <scope>NUCLEOTIDE SEQUENCE [LARGE SCALE GENOMIC DNA]</scope>
    <source>
        <strain evidence="2 3">Pla111</strain>
    </source>
</reference>
<gene>
    <name evidence="2" type="ORF">Pla111_20030</name>
</gene>
<dbReference type="Pfam" id="PF14559">
    <property type="entry name" value="TPR_19"/>
    <property type="match status" value="1"/>
</dbReference>
<dbReference type="EMBL" id="SJPH01000003">
    <property type="protein sequence ID" value="TWT46901.1"/>
    <property type="molecule type" value="Genomic_DNA"/>
</dbReference>
<evidence type="ECO:0000256" key="1">
    <source>
        <dbReference type="SAM" id="MobiDB-lite"/>
    </source>
</evidence>
<dbReference type="Gene3D" id="1.25.40.10">
    <property type="entry name" value="Tetratricopeptide repeat domain"/>
    <property type="match status" value="1"/>
</dbReference>
<evidence type="ECO:0000313" key="3">
    <source>
        <dbReference type="Proteomes" id="UP000318995"/>
    </source>
</evidence>
<dbReference type="OrthoDB" id="242313at2"/>
<dbReference type="AlphaFoldDB" id="A0A5C5WA43"/>
<evidence type="ECO:0008006" key="4">
    <source>
        <dbReference type="Google" id="ProtNLM"/>
    </source>
</evidence>
<sequence length="708" mass="76432">MAIDLYASCPCGSGKKLKFCCGDLAADLEKIHRKIEGDQPRAALSHLEQVLAKSPRRGSLLDIKATIELSLDELDAAGKTIQRYLEAEPQNPAAHALAATLAAAEAGTIAVEPLQDALELVTDSMPRRVLQAIGAVGHALLVEGSLIAARAHLWLYHGVAGEEDLGAMKTLLKLNQVAGLPLLLRDQLYLQEPPLGVAWEAAHDRAQLLASRGQWRRAAALFEQLANDHPDEPGLLYNAGLVSGWLGRNAQFVSGLRRFAELTAATVGVTDDAIEAEAVAQMLDATGQDAAIDVVRLTYDVADETVVLDRFARDPHFSAYQLEESELATIEGPPPRHTLSLLDRPLPVTGEAITAEQTPRVVGFVSYYGRQTDRPERLEVVLDRDDRFEINKQMLAEVLGEGLGASRSEESVGEAPAVETAMSIRWQFPADTPLALRRELIEAERRRVLLEVWPNKARAVFGGKTPVEAGGDPAMRTALEAAVLNLEQGSAGRIDTSAFAELRERVGLTPPAPLDASAYDAEMTPLSRMHRIDMAQVTDDDLVLIYRRAMMCGANDVVIAVATAAIERPENPRLPREELFHRLASFVPDPAEAIGWIDRARSEAEAAGRSSAAWDIAELEVRVVAGELEEANRLVQHLRSDHLNEPGVAEQLYKMLYALGAAPAPGQAAPIDSPPPPPVSPAASGSKIWTPDDDSPGSGAGQKLWTPS</sequence>
<protein>
    <recommendedName>
        <fullName evidence="4">SEC-C motif protein</fullName>
    </recommendedName>
</protein>
<dbReference type="InterPro" id="IPR011990">
    <property type="entry name" value="TPR-like_helical_dom_sf"/>
</dbReference>
<accession>A0A5C5WA43</accession>
<dbReference type="SUPFAM" id="SSF48452">
    <property type="entry name" value="TPR-like"/>
    <property type="match status" value="1"/>
</dbReference>
<dbReference type="Proteomes" id="UP000318995">
    <property type="component" value="Unassembled WGS sequence"/>
</dbReference>
<keyword evidence="3" id="KW-1185">Reference proteome</keyword>
<feature type="region of interest" description="Disordered" evidence="1">
    <location>
        <begin position="664"/>
        <end position="708"/>
    </location>
</feature>
<dbReference type="SUPFAM" id="SSF103642">
    <property type="entry name" value="Sec-C motif"/>
    <property type="match status" value="1"/>
</dbReference>
<proteinExistence type="predicted"/>
<dbReference type="RefSeq" id="WP_146573767.1">
    <property type="nucleotide sequence ID" value="NZ_SJPH01000003.1"/>
</dbReference>
<comment type="caution">
    <text evidence="2">The sequence shown here is derived from an EMBL/GenBank/DDBJ whole genome shotgun (WGS) entry which is preliminary data.</text>
</comment>
<name>A0A5C5WA43_9BACT</name>
<evidence type="ECO:0000313" key="2">
    <source>
        <dbReference type="EMBL" id="TWT46901.1"/>
    </source>
</evidence>